<gene>
    <name evidence="1" type="ORF">GFD30_08210</name>
</gene>
<evidence type="ECO:0000313" key="1">
    <source>
        <dbReference type="EMBL" id="MQM25553.1"/>
    </source>
</evidence>
<protein>
    <submittedName>
        <fullName evidence="1">Uncharacterized protein</fullName>
    </submittedName>
</protein>
<dbReference type="Proteomes" id="UP000477750">
    <property type="component" value="Unassembled WGS sequence"/>
</dbReference>
<sequence>MEERWTAFVDGRVAERIVEVVSVAAFLDPACSCGRLCMGRYRFWYERGGSLSIVDVDRIRLDWAIEEVLEAAPADGYAALPRLVRDWNEDRGWCGADEHFGAAVAAADVAAFADVLGPHIDDAFTAALHGLVREAVALRAPMKAMTD</sequence>
<keyword evidence="2" id="KW-1185">Reference proteome</keyword>
<name>A0A6L5G7G9_9ACTN</name>
<proteinExistence type="predicted"/>
<organism evidence="1 2">
    <name type="scientific">Glycomyces albidus</name>
    <dbReference type="NCBI Taxonomy" id="2656774"/>
    <lineage>
        <taxon>Bacteria</taxon>
        <taxon>Bacillati</taxon>
        <taxon>Actinomycetota</taxon>
        <taxon>Actinomycetes</taxon>
        <taxon>Glycomycetales</taxon>
        <taxon>Glycomycetaceae</taxon>
        <taxon>Glycomyces</taxon>
    </lineage>
</organism>
<reference evidence="1 2" key="1">
    <citation type="submission" date="2019-10" db="EMBL/GenBank/DDBJ databases">
        <title>Glycomyces albidus sp. nov., a novel actinomycete isolated from rhizosphere soil of wheat (Triticum aestivum L.).</title>
        <authorList>
            <person name="Qian L."/>
        </authorList>
    </citation>
    <scope>NUCLEOTIDE SEQUENCE [LARGE SCALE GENOMIC DNA]</scope>
    <source>
        <strain evidence="1 2">NEAU-7082</strain>
    </source>
</reference>
<comment type="caution">
    <text evidence="1">The sequence shown here is derived from an EMBL/GenBank/DDBJ whole genome shotgun (WGS) entry which is preliminary data.</text>
</comment>
<accession>A0A6L5G7G9</accession>
<evidence type="ECO:0000313" key="2">
    <source>
        <dbReference type="Proteomes" id="UP000477750"/>
    </source>
</evidence>
<dbReference type="RefSeq" id="WP_153024708.1">
    <property type="nucleotide sequence ID" value="NZ_WIAO01000007.1"/>
</dbReference>
<dbReference type="EMBL" id="WIAO01000007">
    <property type="protein sequence ID" value="MQM25553.1"/>
    <property type="molecule type" value="Genomic_DNA"/>
</dbReference>
<dbReference type="AlphaFoldDB" id="A0A6L5G7G9"/>